<dbReference type="Pfam" id="PF13976">
    <property type="entry name" value="gag_pre-integrs"/>
    <property type="match status" value="1"/>
</dbReference>
<dbReference type="EMBL" id="SZYD01000006">
    <property type="protein sequence ID" value="KAD5961425.1"/>
    <property type="molecule type" value="Genomic_DNA"/>
</dbReference>
<gene>
    <name evidence="2" type="ORF">E3N88_12898</name>
</gene>
<dbReference type="PANTHER" id="PTHR42648">
    <property type="entry name" value="TRANSPOSASE, PUTATIVE-RELATED"/>
    <property type="match status" value="1"/>
</dbReference>
<dbReference type="PANTHER" id="PTHR42648:SF25">
    <property type="entry name" value="RNA-DIRECTED DNA POLYMERASE"/>
    <property type="match status" value="1"/>
</dbReference>
<dbReference type="InterPro" id="IPR025724">
    <property type="entry name" value="GAG-pre-integrase_dom"/>
</dbReference>
<dbReference type="PROSITE" id="PS50994">
    <property type="entry name" value="INTEGRASE"/>
    <property type="match status" value="1"/>
</dbReference>
<reference evidence="2 3" key="1">
    <citation type="submission" date="2019-05" db="EMBL/GenBank/DDBJ databases">
        <title>Mikania micrantha, genome provides insights into the molecular mechanism of rapid growth.</title>
        <authorList>
            <person name="Liu B."/>
        </authorList>
    </citation>
    <scope>NUCLEOTIDE SEQUENCE [LARGE SCALE GENOMIC DNA]</scope>
    <source>
        <strain evidence="2">NLD-2019</strain>
        <tissue evidence="2">Leaf</tissue>
    </source>
</reference>
<proteinExistence type="predicted"/>
<keyword evidence="3" id="KW-1185">Reference proteome</keyword>
<evidence type="ECO:0000313" key="3">
    <source>
        <dbReference type="Proteomes" id="UP000326396"/>
    </source>
</evidence>
<evidence type="ECO:0000313" key="2">
    <source>
        <dbReference type="EMBL" id="KAD5961425.1"/>
    </source>
</evidence>
<dbReference type="InterPro" id="IPR036397">
    <property type="entry name" value="RNaseH_sf"/>
</dbReference>
<dbReference type="InterPro" id="IPR039537">
    <property type="entry name" value="Retrotran_Ty1/copia-like"/>
</dbReference>
<name>A0A5N6P845_9ASTR</name>
<evidence type="ECO:0000259" key="1">
    <source>
        <dbReference type="PROSITE" id="PS50994"/>
    </source>
</evidence>
<dbReference type="Proteomes" id="UP000326396">
    <property type="component" value="Linkage Group LG14"/>
</dbReference>
<dbReference type="GO" id="GO:0003676">
    <property type="term" value="F:nucleic acid binding"/>
    <property type="evidence" value="ECO:0007669"/>
    <property type="project" value="InterPro"/>
</dbReference>
<dbReference type="InterPro" id="IPR012337">
    <property type="entry name" value="RNaseH-like_sf"/>
</dbReference>
<dbReference type="Pfam" id="PF00665">
    <property type="entry name" value="rve"/>
    <property type="match status" value="1"/>
</dbReference>
<dbReference type="SUPFAM" id="SSF53098">
    <property type="entry name" value="Ribonuclease H-like"/>
    <property type="match status" value="1"/>
</dbReference>
<dbReference type="GO" id="GO:0015074">
    <property type="term" value="P:DNA integration"/>
    <property type="evidence" value="ECO:0007669"/>
    <property type="project" value="InterPro"/>
</dbReference>
<feature type="domain" description="Integrase catalytic" evidence="1">
    <location>
        <begin position="89"/>
        <end position="229"/>
    </location>
</feature>
<sequence length="229" mass="26233">MKVPRSLKRLYRIELKVASPVCLLAQVGVSSAWLWHARLGRLNFDSIQKLSKREMAQGVPKITHPSQVCDCCMAGKQSRVPFPKETRFRAEKPLDLVYADVCGPIRPETKGGNKYLLMTVDDHSMYMWVFFILIKAEVFDRFKEFKEDVELEHGRKIKALRTYNGVEFTSKDFKLLCSKTGMYHQLTSPYSPQQNEVVERRNRTKQAIVALSSCEAEFMAAVTPPPLVT</sequence>
<dbReference type="Gene3D" id="3.30.420.10">
    <property type="entry name" value="Ribonuclease H-like superfamily/Ribonuclease H"/>
    <property type="match status" value="1"/>
</dbReference>
<organism evidence="2 3">
    <name type="scientific">Mikania micrantha</name>
    <name type="common">bitter vine</name>
    <dbReference type="NCBI Taxonomy" id="192012"/>
    <lineage>
        <taxon>Eukaryota</taxon>
        <taxon>Viridiplantae</taxon>
        <taxon>Streptophyta</taxon>
        <taxon>Embryophyta</taxon>
        <taxon>Tracheophyta</taxon>
        <taxon>Spermatophyta</taxon>
        <taxon>Magnoliopsida</taxon>
        <taxon>eudicotyledons</taxon>
        <taxon>Gunneridae</taxon>
        <taxon>Pentapetalae</taxon>
        <taxon>asterids</taxon>
        <taxon>campanulids</taxon>
        <taxon>Asterales</taxon>
        <taxon>Asteraceae</taxon>
        <taxon>Asteroideae</taxon>
        <taxon>Heliantheae alliance</taxon>
        <taxon>Eupatorieae</taxon>
        <taxon>Mikania</taxon>
    </lineage>
</organism>
<dbReference type="InterPro" id="IPR001584">
    <property type="entry name" value="Integrase_cat-core"/>
</dbReference>
<dbReference type="OrthoDB" id="6776856at2759"/>
<comment type="caution">
    <text evidence="2">The sequence shown here is derived from an EMBL/GenBank/DDBJ whole genome shotgun (WGS) entry which is preliminary data.</text>
</comment>
<dbReference type="AlphaFoldDB" id="A0A5N6P845"/>
<protein>
    <recommendedName>
        <fullName evidence="1">Integrase catalytic domain-containing protein</fullName>
    </recommendedName>
</protein>
<accession>A0A5N6P845</accession>